<feature type="compositionally biased region" description="Basic and acidic residues" evidence="1">
    <location>
        <begin position="106"/>
        <end position="117"/>
    </location>
</feature>
<dbReference type="EnsemblPlants" id="OPUNC09G12410.2">
    <property type="protein sequence ID" value="OPUNC09G12410.2"/>
    <property type="gene ID" value="OPUNC09G12410"/>
</dbReference>
<evidence type="ECO:0000256" key="1">
    <source>
        <dbReference type="SAM" id="MobiDB-lite"/>
    </source>
</evidence>
<evidence type="ECO:0000313" key="3">
    <source>
        <dbReference type="Proteomes" id="UP000026962"/>
    </source>
</evidence>
<keyword evidence="3" id="KW-1185">Reference proteome</keyword>
<protein>
    <submittedName>
        <fullName evidence="2">Uncharacterized protein</fullName>
    </submittedName>
</protein>
<reference evidence="2" key="1">
    <citation type="submission" date="2015-04" db="UniProtKB">
        <authorList>
            <consortium name="EnsemblPlants"/>
        </authorList>
    </citation>
    <scope>IDENTIFICATION</scope>
</reference>
<proteinExistence type="predicted"/>
<reference evidence="2" key="2">
    <citation type="submission" date="2018-05" db="EMBL/GenBank/DDBJ databases">
        <title>OpunRS2 (Oryza punctata Reference Sequence Version 2).</title>
        <authorList>
            <person name="Zhang J."/>
            <person name="Kudrna D."/>
            <person name="Lee S."/>
            <person name="Talag J."/>
            <person name="Welchert J."/>
            <person name="Wing R.A."/>
        </authorList>
    </citation>
    <scope>NUCLEOTIDE SEQUENCE [LARGE SCALE GENOMIC DNA]</scope>
</reference>
<organism evidence="2">
    <name type="scientific">Oryza punctata</name>
    <name type="common">Red rice</name>
    <dbReference type="NCBI Taxonomy" id="4537"/>
    <lineage>
        <taxon>Eukaryota</taxon>
        <taxon>Viridiplantae</taxon>
        <taxon>Streptophyta</taxon>
        <taxon>Embryophyta</taxon>
        <taxon>Tracheophyta</taxon>
        <taxon>Spermatophyta</taxon>
        <taxon>Magnoliopsida</taxon>
        <taxon>Liliopsida</taxon>
        <taxon>Poales</taxon>
        <taxon>Poaceae</taxon>
        <taxon>BOP clade</taxon>
        <taxon>Oryzoideae</taxon>
        <taxon>Oryzeae</taxon>
        <taxon>Oryzinae</taxon>
        <taxon>Oryza</taxon>
    </lineage>
</organism>
<feature type="region of interest" description="Disordered" evidence="1">
    <location>
        <begin position="1"/>
        <end position="30"/>
    </location>
</feature>
<name>A0A0E0M2G4_ORYPU</name>
<sequence>MRKGGGSKDGTPVNDYERRRAQNVAENKRKMQVVNLESMLKSIRTEEANSSQQAKKTSKKRKCVSSVPIKPRSLCPRLARTNTTNEHVGHGDLHPRLPRNGSTNGHEGHDEGQPTSE</sequence>
<evidence type="ECO:0000313" key="2">
    <source>
        <dbReference type="EnsemblPlants" id="OPUNC09G12410.2"/>
    </source>
</evidence>
<accession>A0A0E0M2G4</accession>
<dbReference type="Gramene" id="OPUNC09G12410.2">
    <property type="protein sequence ID" value="OPUNC09G12410.2"/>
    <property type="gene ID" value="OPUNC09G12410"/>
</dbReference>
<feature type="region of interest" description="Disordered" evidence="1">
    <location>
        <begin position="44"/>
        <end position="117"/>
    </location>
</feature>
<dbReference type="HOGENOM" id="CLU_134665_0_0_1"/>
<dbReference type="Proteomes" id="UP000026962">
    <property type="component" value="Chromosome 9"/>
</dbReference>
<dbReference type="AlphaFoldDB" id="A0A0E0M2G4"/>